<comment type="caution">
    <text evidence="1">The sequence shown here is derived from an EMBL/GenBank/DDBJ whole genome shotgun (WGS) entry which is preliminary data.</text>
</comment>
<protein>
    <recommendedName>
        <fullName evidence="3">AsmA-like C-terminal domain-containing protein</fullName>
    </recommendedName>
</protein>
<gene>
    <name evidence="1" type="ORF">GCM10022406_08410</name>
</gene>
<evidence type="ECO:0000313" key="2">
    <source>
        <dbReference type="Proteomes" id="UP001499909"/>
    </source>
</evidence>
<proteinExistence type="predicted"/>
<accession>A0ABP7MLV0</accession>
<dbReference type="Proteomes" id="UP001499909">
    <property type="component" value="Unassembled WGS sequence"/>
</dbReference>
<keyword evidence="2" id="KW-1185">Reference proteome</keyword>
<sequence length="703" mass="77402">MGGLLLVLTALVLAALLLLDPWLRRTLEEQVARRSQGRYQLRIGTLHTSLWQRSIRLSRLRLRPAQDPRLWTDTTALSRLLADVGELRISGVGLWAALRRQQIPVDSVVVAGVTLRLLDLPATKVAGQPLHERLPARVPGLAIGYLGVRKLQAAYGAGRRPEVSLREGTVTARDVLLSAAGAADTQRLGYARTVLLRVAGVAARSVLDHEVVLGHGQFSSARQLLTLDALRLRSWRPPGRRQRLPQLNLTLAQLRLTGLQPTSLARRRLSLDSLLIRQPHLTFTPPRQAPPPVYQLVAPYLNRLTLAHVRLTGGYVRVAGMAAAPTVRRIALTGTDLRIDKAAAADPKRVLYAHAWQLRTGLTTARLSPPVYRGGYQALNLDTKTGRLQLEEAFLLPTMSATAVNRYKGHQSPNITLRLPRLQATGLDFAALDQRGAVLAGQVTLSRLQVLVDGDGRFPLNPTPSIVTPERLGKLPLRLNVRRIRIADATVRTNYLSPSSGRQGTLTFNRLNGTLTNITNDPRLMSAAQPAVVRASGYIANRWRADLQIWLPLLDPNGTHWGRATFGPGSITLLNSMTEPSRNVRFARGNVQQATIGFRANRRQITGTMRAQYSDLKLELLSPKGGADRKTLFTKIGTSLLNGVVVRDENPRRDEGRLKVGDMTSRRELRVSALSLWRQGLVSGLLNSIGAPKKLARKISEQQ</sequence>
<dbReference type="EMBL" id="BAABDH010000016">
    <property type="protein sequence ID" value="GAA3924622.1"/>
    <property type="molecule type" value="Genomic_DNA"/>
</dbReference>
<evidence type="ECO:0000313" key="1">
    <source>
        <dbReference type="EMBL" id="GAA3924622.1"/>
    </source>
</evidence>
<reference evidence="2" key="1">
    <citation type="journal article" date="2019" name="Int. J. Syst. Evol. Microbiol.">
        <title>The Global Catalogue of Microorganisms (GCM) 10K type strain sequencing project: providing services to taxonomists for standard genome sequencing and annotation.</title>
        <authorList>
            <consortium name="The Broad Institute Genomics Platform"/>
            <consortium name="The Broad Institute Genome Sequencing Center for Infectious Disease"/>
            <person name="Wu L."/>
            <person name="Ma J."/>
        </authorList>
    </citation>
    <scope>NUCLEOTIDE SEQUENCE [LARGE SCALE GENOMIC DNA]</scope>
    <source>
        <strain evidence="2">JCM 17214</strain>
    </source>
</reference>
<evidence type="ECO:0008006" key="3">
    <source>
        <dbReference type="Google" id="ProtNLM"/>
    </source>
</evidence>
<organism evidence="1 2">
    <name type="scientific">Hymenobacter algoricola</name>
    <dbReference type="NCBI Taxonomy" id="486267"/>
    <lineage>
        <taxon>Bacteria</taxon>
        <taxon>Pseudomonadati</taxon>
        <taxon>Bacteroidota</taxon>
        <taxon>Cytophagia</taxon>
        <taxon>Cytophagales</taxon>
        <taxon>Hymenobacteraceae</taxon>
        <taxon>Hymenobacter</taxon>
    </lineage>
</organism>
<name>A0ABP7MLV0_9BACT</name>